<comment type="caution">
    <text evidence="11">The sequence shown here is derived from an EMBL/GenBank/DDBJ whole genome shotgun (WGS) entry which is preliminary data.</text>
</comment>
<dbReference type="AlphaFoldDB" id="A0A6A4SZB2"/>
<evidence type="ECO:0000259" key="10">
    <source>
        <dbReference type="PROSITE" id="PS50835"/>
    </source>
</evidence>
<keyword evidence="8" id="KW-0812">Transmembrane</keyword>
<dbReference type="GO" id="GO:0005886">
    <property type="term" value="C:plasma membrane"/>
    <property type="evidence" value="ECO:0007669"/>
    <property type="project" value="UniProtKB-SubCell"/>
</dbReference>
<feature type="domain" description="Ig-like" evidence="10">
    <location>
        <begin position="133"/>
        <end position="237"/>
    </location>
</feature>
<feature type="transmembrane region" description="Helical" evidence="8">
    <location>
        <begin position="263"/>
        <end position="287"/>
    </location>
</feature>
<dbReference type="GO" id="GO:0009617">
    <property type="term" value="P:response to bacterium"/>
    <property type="evidence" value="ECO:0007669"/>
    <property type="project" value="TreeGrafter"/>
</dbReference>
<keyword evidence="2" id="KW-1003">Cell membrane</keyword>
<dbReference type="Pfam" id="PF07686">
    <property type="entry name" value="V-set"/>
    <property type="match status" value="2"/>
</dbReference>
<evidence type="ECO:0000256" key="1">
    <source>
        <dbReference type="ARBA" id="ARBA00004236"/>
    </source>
</evidence>
<accession>A0A6A4SZB2</accession>
<keyword evidence="8" id="KW-1133">Transmembrane helix</keyword>
<dbReference type="PROSITE" id="PS50835">
    <property type="entry name" value="IG_LIKE"/>
    <property type="match status" value="2"/>
</dbReference>
<dbReference type="PANTHER" id="PTHR19433">
    <property type="entry name" value="T-CELL RECEPTOR ALPHA CHAIN V REGION-RELATED"/>
    <property type="match status" value="1"/>
</dbReference>
<dbReference type="InterPro" id="IPR052051">
    <property type="entry name" value="TCR_complex_component"/>
</dbReference>
<evidence type="ECO:0000256" key="3">
    <source>
        <dbReference type="ARBA" id="ARBA00022729"/>
    </source>
</evidence>
<dbReference type="Gene3D" id="2.60.40.10">
    <property type="entry name" value="Immunoglobulins"/>
    <property type="match status" value="3"/>
</dbReference>
<dbReference type="Proteomes" id="UP000438429">
    <property type="component" value="Unassembled WGS sequence"/>
</dbReference>
<feature type="domain" description="Ig-like" evidence="10">
    <location>
        <begin position="43"/>
        <end position="121"/>
    </location>
</feature>
<keyword evidence="3 9" id="KW-0732">Signal</keyword>
<dbReference type="SMART" id="SM00406">
    <property type="entry name" value="IGv"/>
    <property type="match status" value="2"/>
</dbReference>
<organism evidence="11 12">
    <name type="scientific">Scophthalmus maximus</name>
    <name type="common">Turbot</name>
    <name type="synonym">Psetta maxima</name>
    <dbReference type="NCBI Taxonomy" id="52904"/>
    <lineage>
        <taxon>Eukaryota</taxon>
        <taxon>Metazoa</taxon>
        <taxon>Chordata</taxon>
        <taxon>Craniata</taxon>
        <taxon>Vertebrata</taxon>
        <taxon>Euteleostomi</taxon>
        <taxon>Actinopterygii</taxon>
        <taxon>Neopterygii</taxon>
        <taxon>Teleostei</taxon>
        <taxon>Neoteleostei</taxon>
        <taxon>Acanthomorphata</taxon>
        <taxon>Carangaria</taxon>
        <taxon>Pleuronectiformes</taxon>
        <taxon>Pleuronectoidei</taxon>
        <taxon>Scophthalmidae</taxon>
        <taxon>Scophthalmus</taxon>
    </lineage>
</organism>
<dbReference type="PANTHER" id="PTHR19433:SF127">
    <property type="entry name" value="NITR9"/>
    <property type="match status" value="1"/>
</dbReference>
<dbReference type="InterPro" id="IPR007110">
    <property type="entry name" value="Ig-like_dom"/>
</dbReference>
<dbReference type="EMBL" id="VEVO01000008">
    <property type="protein sequence ID" value="KAF0039037.1"/>
    <property type="molecule type" value="Genomic_DNA"/>
</dbReference>
<evidence type="ECO:0000313" key="12">
    <source>
        <dbReference type="Proteomes" id="UP000438429"/>
    </source>
</evidence>
<evidence type="ECO:0000256" key="2">
    <source>
        <dbReference type="ARBA" id="ARBA00022475"/>
    </source>
</evidence>
<evidence type="ECO:0000256" key="4">
    <source>
        <dbReference type="ARBA" id="ARBA00022859"/>
    </source>
</evidence>
<feature type="signal peptide" evidence="9">
    <location>
        <begin position="1"/>
        <end position="20"/>
    </location>
</feature>
<evidence type="ECO:0000256" key="9">
    <source>
        <dbReference type="SAM" id="SignalP"/>
    </source>
</evidence>
<dbReference type="InterPro" id="IPR036179">
    <property type="entry name" value="Ig-like_dom_sf"/>
</dbReference>
<evidence type="ECO:0000256" key="8">
    <source>
        <dbReference type="SAM" id="Phobius"/>
    </source>
</evidence>
<protein>
    <recommendedName>
        <fullName evidence="10">Ig-like domain-containing protein</fullName>
    </recommendedName>
</protein>
<dbReference type="GO" id="GO:0002376">
    <property type="term" value="P:immune system process"/>
    <property type="evidence" value="ECO:0007669"/>
    <property type="project" value="UniProtKB-KW"/>
</dbReference>
<evidence type="ECO:0000256" key="5">
    <source>
        <dbReference type="ARBA" id="ARBA00023136"/>
    </source>
</evidence>
<dbReference type="InterPro" id="IPR003599">
    <property type="entry name" value="Ig_sub"/>
</dbReference>
<keyword evidence="5 8" id="KW-0472">Membrane</keyword>
<keyword evidence="7" id="KW-0325">Glycoprotein</keyword>
<keyword evidence="6" id="KW-1015">Disulfide bond</keyword>
<gene>
    <name evidence="11" type="ORF">F2P81_009521</name>
</gene>
<keyword evidence="4" id="KW-0391">Immunity</keyword>
<evidence type="ECO:0000313" key="11">
    <source>
        <dbReference type="EMBL" id="KAF0039037.1"/>
    </source>
</evidence>
<sequence>MTTSTKFAFYLTCFLLGKMAQMNNFNLSTTVHRDSEFMSVDVGDNLTLQCFYDSDATKYYWYKQTLGQKPQIISMTYRFSDSSTFHGEFKDNPRFKQKTFDNLTQLKISDVQLSDSATYYCARGTAFIFKFIEDVTVSVKGSGLNIQARLHQSASETIQPGGSVNLSCTVHTGTCDGEYSVYWFKNSEEPHPGLIYTHGDRDDQCERKPNTQTHSCTYNLSIRSLDLSHAGTYYCAVASCGHVLFGNGTKLEFDNEVDQLLMVYFWSAASTVITLLSILLAFSVCIVNKRNCCPPTGSDLNDFVFCTAVTVSVKGSGLNIQALVDQSGSETVQPGVSATLGCTVHTGTCDGKHSVYWFKNSEEPHPGLIYTHGDRDDQCERKPNTQTHSCAYNLSMKSLNLSHAGTFCAVASCGHVLFGNQDGL</sequence>
<dbReference type="SUPFAM" id="SSF48726">
    <property type="entry name" value="Immunoglobulin"/>
    <property type="match status" value="3"/>
</dbReference>
<dbReference type="InterPro" id="IPR013783">
    <property type="entry name" value="Ig-like_fold"/>
</dbReference>
<reference evidence="11 12" key="1">
    <citation type="submission" date="2019-06" db="EMBL/GenBank/DDBJ databases">
        <title>Draft genomes of female and male turbot (Scophthalmus maximus).</title>
        <authorList>
            <person name="Xu H."/>
            <person name="Xu X.-W."/>
            <person name="Shao C."/>
            <person name="Chen S."/>
        </authorList>
    </citation>
    <scope>NUCLEOTIDE SEQUENCE [LARGE SCALE GENOMIC DNA]</scope>
    <source>
        <strain evidence="11">Ysfricsl-2016a</strain>
        <tissue evidence="11">Blood</tissue>
    </source>
</reference>
<dbReference type="InterPro" id="IPR013106">
    <property type="entry name" value="Ig_V-set"/>
</dbReference>
<name>A0A6A4SZB2_SCOMX</name>
<proteinExistence type="predicted"/>
<feature type="chain" id="PRO_5025364477" description="Ig-like domain-containing protein" evidence="9">
    <location>
        <begin position="21"/>
        <end position="424"/>
    </location>
</feature>
<dbReference type="SMART" id="SM00409">
    <property type="entry name" value="IG"/>
    <property type="match status" value="3"/>
</dbReference>
<evidence type="ECO:0000256" key="7">
    <source>
        <dbReference type="ARBA" id="ARBA00023180"/>
    </source>
</evidence>
<comment type="subcellular location">
    <subcellularLocation>
        <location evidence="1">Cell membrane</location>
    </subcellularLocation>
</comment>
<evidence type="ECO:0000256" key="6">
    <source>
        <dbReference type="ARBA" id="ARBA00023157"/>
    </source>
</evidence>